<dbReference type="EMBL" id="LK033542">
    <property type="protein sequence ID" value="CDY57033.1"/>
    <property type="molecule type" value="Genomic_DNA"/>
</dbReference>
<dbReference type="PaxDb" id="3708-A0A078IY83"/>
<dbReference type="Proteomes" id="UP000028999">
    <property type="component" value="Unassembled WGS sequence"/>
</dbReference>
<accession>A0A078IY83</accession>
<dbReference type="Gramene" id="CDY57033">
    <property type="protein sequence ID" value="CDY57033"/>
    <property type="gene ID" value="GSBRNA2T00020439001"/>
</dbReference>
<reference evidence="1 2" key="1">
    <citation type="journal article" date="2014" name="Science">
        <title>Plant genetics. Early allopolyploid evolution in the post-Neolithic Brassica napus oilseed genome.</title>
        <authorList>
            <person name="Chalhoub B."/>
            <person name="Denoeud F."/>
            <person name="Liu S."/>
            <person name="Parkin I.A."/>
            <person name="Tang H."/>
            <person name="Wang X."/>
            <person name="Chiquet J."/>
            <person name="Belcram H."/>
            <person name="Tong C."/>
            <person name="Samans B."/>
            <person name="Correa M."/>
            <person name="Da Silva C."/>
            <person name="Just J."/>
            <person name="Falentin C."/>
            <person name="Koh C.S."/>
            <person name="Le Clainche I."/>
            <person name="Bernard M."/>
            <person name="Bento P."/>
            <person name="Noel B."/>
            <person name="Labadie K."/>
            <person name="Alberti A."/>
            <person name="Charles M."/>
            <person name="Arnaud D."/>
            <person name="Guo H."/>
            <person name="Daviaud C."/>
            <person name="Alamery S."/>
            <person name="Jabbari K."/>
            <person name="Zhao M."/>
            <person name="Edger P.P."/>
            <person name="Chelaifa H."/>
            <person name="Tack D."/>
            <person name="Lassalle G."/>
            <person name="Mestiri I."/>
            <person name="Schnel N."/>
            <person name="Le Paslier M.C."/>
            <person name="Fan G."/>
            <person name="Renault V."/>
            <person name="Bayer P.E."/>
            <person name="Golicz A.A."/>
            <person name="Manoli S."/>
            <person name="Lee T.H."/>
            <person name="Thi V.H."/>
            <person name="Chalabi S."/>
            <person name="Hu Q."/>
            <person name="Fan C."/>
            <person name="Tollenaere R."/>
            <person name="Lu Y."/>
            <person name="Battail C."/>
            <person name="Shen J."/>
            <person name="Sidebottom C.H."/>
            <person name="Wang X."/>
            <person name="Canaguier A."/>
            <person name="Chauveau A."/>
            <person name="Berard A."/>
            <person name="Deniot G."/>
            <person name="Guan M."/>
            <person name="Liu Z."/>
            <person name="Sun F."/>
            <person name="Lim Y.P."/>
            <person name="Lyons E."/>
            <person name="Town C.D."/>
            <person name="Bancroft I."/>
            <person name="Wang X."/>
            <person name="Meng J."/>
            <person name="Ma J."/>
            <person name="Pires J.C."/>
            <person name="King G.J."/>
            <person name="Brunel D."/>
            <person name="Delourme R."/>
            <person name="Renard M."/>
            <person name="Aury J.M."/>
            <person name="Adams K.L."/>
            <person name="Batley J."/>
            <person name="Snowdon R.J."/>
            <person name="Tost J."/>
            <person name="Edwards D."/>
            <person name="Zhou Y."/>
            <person name="Hua W."/>
            <person name="Sharpe A.G."/>
            <person name="Paterson A.H."/>
            <person name="Guan C."/>
            <person name="Wincker P."/>
        </authorList>
    </citation>
    <scope>NUCLEOTIDE SEQUENCE [LARGE SCALE GENOMIC DNA]</scope>
    <source>
        <strain evidence="2">cv. Darmor-bzh</strain>
    </source>
</reference>
<dbReference type="AlphaFoldDB" id="A0A078IY83"/>
<protein>
    <submittedName>
        <fullName evidence="1">BnaC08g14900D protein</fullName>
    </submittedName>
</protein>
<organism evidence="1 2">
    <name type="scientific">Brassica napus</name>
    <name type="common">Rape</name>
    <dbReference type="NCBI Taxonomy" id="3708"/>
    <lineage>
        <taxon>Eukaryota</taxon>
        <taxon>Viridiplantae</taxon>
        <taxon>Streptophyta</taxon>
        <taxon>Embryophyta</taxon>
        <taxon>Tracheophyta</taxon>
        <taxon>Spermatophyta</taxon>
        <taxon>Magnoliopsida</taxon>
        <taxon>eudicotyledons</taxon>
        <taxon>Gunneridae</taxon>
        <taxon>Pentapetalae</taxon>
        <taxon>rosids</taxon>
        <taxon>malvids</taxon>
        <taxon>Brassicales</taxon>
        <taxon>Brassicaceae</taxon>
        <taxon>Brassiceae</taxon>
        <taxon>Brassica</taxon>
    </lineage>
</organism>
<sequence length="32" mass="4072">MWRIRVKIIWVWKQYSARAGENIEMFIFVITW</sequence>
<name>A0A078IY83_BRANA</name>
<evidence type="ECO:0000313" key="1">
    <source>
        <dbReference type="EMBL" id="CDY57033.1"/>
    </source>
</evidence>
<proteinExistence type="predicted"/>
<keyword evidence="2" id="KW-1185">Reference proteome</keyword>
<evidence type="ECO:0000313" key="2">
    <source>
        <dbReference type="Proteomes" id="UP000028999"/>
    </source>
</evidence>
<gene>
    <name evidence="1" type="primary">BnaC08g14900D</name>
    <name evidence="1" type="ORF">GSBRNA2T00020439001</name>
</gene>